<dbReference type="SUPFAM" id="SSF54001">
    <property type="entry name" value="Cysteine proteinases"/>
    <property type="match status" value="1"/>
</dbReference>
<protein>
    <recommendedName>
        <fullName evidence="5">Ubiquitin-like protease family profile domain-containing protein</fullName>
    </recommendedName>
</protein>
<evidence type="ECO:0000256" key="4">
    <source>
        <dbReference type="SAM" id="MobiDB-lite"/>
    </source>
</evidence>
<evidence type="ECO:0000256" key="1">
    <source>
        <dbReference type="ARBA" id="ARBA00005234"/>
    </source>
</evidence>
<feature type="compositionally biased region" description="Basic residues" evidence="4">
    <location>
        <begin position="787"/>
        <end position="796"/>
    </location>
</feature>
<dbReference type="Gene3D" id="3.40.395.10">
    <property type="entry name" value="Adenoviral Proteinase, Chain A"/>
    <property type="match status" value="1"/>
</dbReference>
<evidence type="ECO:0000259" key="5">
    <source>
        <dbReference type="Pfam" id="PF02902"/>
    </source>
</evidence>
<feature type="domain" description="Ubiquitin-like protease family profile" evidence="5">
    <location>
        <begin position="668"/>
        <end position="748"/>
    </location>
</feature>
<comment type="caution">
    <text evidence="6">The sequence shown here is derived from an EMBL/GenBank/DDBJ whole genome shotgun (WGS) entry which is preliminary data.</text>
</comment>
<dbReference type="InterPro" id="IPR003653">
    <property type="entry name" value="Peptidase_C48_C"/>
</dbReference>
<proteinExistence type="inferred from homology"/>
<dbReference type="GO" id="GO:0019783">
    <property type="term" value="F:ubiquitin-like protein peptidase activity"/>
    <property type="evidence" value="ECO:0007669"/>
    <property type="project" value="UniProtKB-ARBA"/>
</dbReference>
<dbReference type="GO" id="GO:0008234">
    <property type="term" value="F:cysteine-type peptidase activity"/>
    <property type="evidence" value="ECO:0007669"/>
    <property type="project" value="InterPro"/>
</dbReference>
<evidence type="ECO:0000256" key="2">
    <source>
        <dbReference type="ARBA" id="ARBA00022670"/>
    </source>
</evidence>
<keyword evidence="3" id="KW-0378">Hydrolase</keyword>
<dbReference type="Proteomes" id="UP000777438">
    <property type="component" value="Unassembled WGS sequence"/>
</dbReference>
<evidence type="ECO:0000256" key="3">
    <source>
        <dbReference type="ARBA" id="ARBA00022801"/>
    </source>
</evidence>
<dbReference type="OrthoDB" id="5084510at2759"/>
<keyword evidence="7" id="KW-1185">Reference proteome</keyword>
<dbReference type="AlphaFoldDB" id="A0A9P9AIE4"/>
<organism evidence="6 7">
    <name type="scientific">Thelonectria olida</name>
    <dbReference type="NCBI Taxonomy" id="1576542"/>
    <lineage>
        <taxon>Eukaryota</taxon>
        <taxon>Fungi</taxon>
        <taxon>Dikarya</taxon>
        <taxon>Ascomycota</taxon>
        <taxon>Pezizomycotina</taxon>
        <taxon>Sordariomycetes</taxon>
        <taxon>Hypocreomycetidae</taxon>
        <taxon>Hypocreales</taxon>
        <taxon>Nectriaceae</taxon>
        <taxon>Thelonectria</taxon>
    </lineage>
</organism>
<sequence length="806" mass="88822">MEGALGDENSGFLFGLASVATGSYHIEQALTPSNTLDQIPSFNTLDQTPTSNDDTITPIKTSRGQALIDFMIGHVEHPSEKGVSFSEDLEFAVSSLSGPQRCQLSSLASIILNACGSSVKLTASWEKKEEALEQRFEKGHENPIFEVTTRSEATSKSVDVSGPQTTPKIRPAGTGSGSVIVVQHNLSSEASELVPESVPTSMFQVDFETGSNPQDVEAETDAASDFSLRTSPNAHCTPEEADTVSKADIVATSYAGSKFAAVSDLQRPKGLGVAINSVENVQRDTVSKSKVISAVPARQVDSAAVSEPDNVTKPDTVSETKLATNAKAEVSIDKSPSSPTAKVVPNDVGFKLGLDRMSVDEFIQMARDQVEHFSFDYYSTGTNPAIFDSFIMWDGEAGPRWSKPDSELIDCITRADADRQKASLNYITTAIVFSREHQSRVRVRSKTGLPRQTASETVTNELLGKGVGSLQMQRCRIKNMLTRGKRWSLIVQKLGCGILLMNEWSLSKSTTKVVHEFIERILGSPDKMATLRFLSDQVRLMMDSRKTHPDQFHDQLVKEQLLLPDVVGETQLQRLTETAEQLAANQIVVKENGFQLDVKSLLSLEEGTWLNSDIILACLHLSKRESHVRVGFSIPTHTQTRSGVIQRPFQMASKTMKKWHSETSEKILVCLFVIFQRNNHFSLLEINEADNCIYHYDPQGREENGNIKRACKEEFSTLEYIEKETPQQNDVHSCGPLTIRNARCRMLGDQIIAGNVDNDDAISARAEAVDILLSALENGDLVPNTRRSTKRKRRGVGRAEGSKRRK</sequence>
<dbReference type="GO" id="GO:0006508">
    <property type="term" value="P:proteolysis"/>
    <property type="evidence" value="ECO:0007669"/>
    <property type="project" value="UniProtKB-KW"/>
</dbReference>
<dbReference type="InterPro" id="IPR038765">
    <property type="entry name" value="Papain-like_cys_pep_sf"/>
</dbReference>
<feature type="compositionally biased region" description="Polar residues" evidence="4">
    <location>
        <begin position="152"/>
        <end position="167"/>
    </location>
</feature>
<dbReference type="EMBL" id="JAGPYM010000022">
    <property type="protein sequence ID" value="KAH6883896.1"/>
    <property type="molecule type" value="Genomic_DNA"/>
</dbReference>
<dbReference type="Pfam" id="PF02902">
    <property type="entry name" value="Peptidase_C48"/>
    <property type="match status" value="1"/>
</dbReference>
<accession>A0A9P9AIE4</accession>
<feature type="region of interest" description="Disordered" evidence="4">
    <location>
        <begin position="152"/>
        <end position="176"/>
    </location>
</feature>
<keyword evidence="2" id="KW-0645">Protease</keyword>
<comment type="similarity">
    <text evidence="1">Belongs to the peptidase C48 family.</text>
</comment>
<reference evidence="6 7" key="1">
    <citation type="journal article" date="2021" name="Nat. Commun.">
        <title>Genetic determinants of endophytism in the Arabidopsis root mycobiome.</title>
        <authorList>
            <person name="Mesny F."/>
            <person name="Miyauchi S."/>
            <person name="Thiergart T."/>
            <person name="Pickel B."/>
            <person name="Atanasova L."/>
            <person name="Karlsson M."/>
            <person name="Huettel B."/>
            <person name="Barry K.W."/>
            <person name="Haridas S."/>
            <person name="Chen C."/>
            <person name="Bauer D."/>
            <person name="Andreopoulos W."/>
            <person name="Pangilinan J."/>
            <person name="LaButti K."/>
            <person name="Riley R."/>
            <person name="Lipzen A."/>
            <person name="Clum A."/>
            <person name="Drula E."/>
            <person name="Henrissat B."/>
            <person name="Kohler A."/>
            <person name="Grigoriev I.V."/>
            <person name="Martin F.M."/>
            <person name="Hacquard S."/>
        </authorList>
    </citation>
    <scope>NUCLEOTIDE SEQUENCE [LARGE SCALE GENOMIC DNA]</scope>
    <source>
        <strain evidence="6 7">MPI-CAGE-CH-0241</strain>
    </source>
</reference>
<feature type="region of interest" description="Disordered" evidence="4">
    <location>
        <begin position="782"/>
        <end position="806"/>
    </location>
</feature>
<gene>
    <name evidence="6" type="ORF">B0T10DRAFT_493991</name>
</gene>
<name>A0A9P9AIE4_9HYPO</name>
<evidence type="ECO:0000313" key="7">
    <source>
        <dbReference type="Proteomes" id="UP000777438"/>
    </source>
</evidence>
<evidence type="ECO:0000313" key="6">
    <source>
        <dbReference type="EMBL" id="KAH6883896.1"/>
    </source>
</evidence>